<proteinExistence type="predicted"/>
<dbReference type="AlphaFoldDB" id="A0AAD5YJC4"/>
<gene>
    <name evidence="1" type="ORF">NP233_g12554</name>
</gene>
<comment type="caution">
    <text evidence="1">The sequence shown here is derived from an EMBL/GenBank/DDBJ whole genome shotgun (WGS) entry which is preliminary data.</text>
</comment>
<dbReference type="EMBL" id="JANIEX010001861">
    <property type="protein sequence ID" value="KAJ3553845.1"/>
    <property type="molecule type" value="Genomic_DNA"/>
</dbReference>
<organism evidence="1 2">
    <name type="scientific">Leucocoprinus birnbaumii</name>
    <dbReference type="NCBI Taxonomy" id="56174"/>
    <lineage>
        <taxon>Eukaryota</taxon>
        <taxon>Fungi</taxon>
        <taxon>Dikarya</taxon>
        <taxon>Basidiomycota</taxon>
        <taxon>Agaricomycotina</taxon>
        <taxon>Agaricomycetes</taxon>
        <taxon>Agaricomycetidae</taxon>
        <taxon>Agaricales</taxon>
        <taxon>Agaricineae</taxon>
        <taxon>Agaricaceae</taxon>
        <taxon>Leucocoprinus</taxon>
    </lineage>
</organism>
<sequence>MGMLGNWLQGLTPKQKRILYWACVVPIVTYGFRLWYNDFGTCKGHLQSLTKMQQQAALWIIGTFRTSPMGGCEALAGLIPVHLHLRKLVLHATYRVMSLSRTHPVRSLMGRQDAPGAHVHRWHINNLGTKAFLATKSMAVDVAGKLPRLMEAFNADSGEACPGNSIMDVFSDRIC</sequence>
<name>A0AAD5YJC4_9AGAR</name>
<evidence type="ECO:0000313" key="2">
    <source>
        <dbReference type="Proteomes" id="UP001213000"/>
    </source>
</evidence>
<accession>A0AAD5YJC4</accession>
<reference evidence="1" key="1">
    <citation type="submission" date="2022-07" db="EMBL/GenBank/DDBJ databases">
        <title>Genome Sequence of Leucocoprinus birnbaumii.</title>
        <authorList>
            <person name="Buettner E."/>
        </authorList>
    </citation>
    <scope>NUCLEOTIDE SEQUENCE</scope>
    <source>
        <strain evidence="1">VT141</strain>
    </source>
</reference>
<dbReference type="Proteomes" id="UP001213000">
    <property type="component" value="Unassembled WGS sequence"/>
</dbReference>
<keyword evidence="2" id="KW-1185">Reference proteome</keyword>
<protein>
    <submittedName>
        <fullName evidence="1">Uncharacterized protein</fullName>
    </submittedName>
</protein>
<evidence type="ECO:0000313" key="1">
    <source>
        <dbReference type="EMBL" id="KAJ3553845.1"/>
    </source>
</evidence>